<keyword evidence="5" id="KW-0804">Transcription</keyword>
<evidence type="ECO:0000256" key="1">
    <source>
        <dbReference type="ARBA" id="ARBA00005384"/>
    </source>
</evidence>
<dbReference type="InterPro" id="IPR015421">
    <property type="entry name" value="PyrdxlP-dep_Trfase_major"/>
</dbReference>
<dbReference type="AlphaFoldDB" id="A0A7W6EZI0"/>
<keyword evidence="3" id="KW-0805">Transcription regulation</keyword>
<dbReference type="InterPro" id="IPR036390">
    <property type="entry name" value="WH_DNA-bd_sf"/>
</dbReference>
<dbReference type="InterPro" id="IPR051446">
    <property type="entry name" value="HTH_trans_reg/aminotransferase"/>
</dbReference>
<dbReference type="InterPro" id="IPR036388">
    <property type="entry name" value="WH-like_DNA-bd_sf"/>
</dbReference>
<protein>
    <submittedName>
        <fullName evidence="8">GntR family transcriptional regulator/MocR family aminotransferase</fullName>
    </submittedName>
</protein>
<keyword evidence="8" id="KW-0808">Transferase</keyword>
<dbReference type="Gene3D" id="1.10.10.10">
    <property type="entry name" value="Winged helix-like DNA-binding domain superfamily/Winged helix DNA-binding domain"/>
    <property type="match status" value="1"/>
</dbReference>
<dbReference type="EMBL" id="JACIDA010000001">
    <property type="protein sequence ID" value="MBB3871452.1"/>
    <property type="molecule type" value="Genomic_DNA"/>
</dbReference>
<dbReference type="SMART" id="SM00345">
    <property type="entry name" value="HTH_GNTR"/>
    <property type="match status" value="1"/>
</dbReference>
<comment type="similarity">
    <text evidence="1">In the C-terminal section; belongs to the class-I pyridoxal-phosphate-dependent aminotransferase family.</text>
</comment>
<dbReference type="PROSITE" id="PS50949">
    <property type="entry name" value="HTH_GNTR"/>
    <property type="match status" value="1"/>
</dbReference>
<evidence type="ECO:0000313" key="8">
    <source>
        <dbReference type="EMBL" id="MBB3871452.1"/>
    </source>
</evidence>
<dbReference type="GO" id="GO:0003677">
    <property type="term" value="F:DNA binding"/>
    <property type="evidence" value="ECO:0007669"/>
    <property type="project" value="UniProtKB-KW"/>
</dbReference>
<dbReference type="CDD" id="cd07377">
    <property type="entry name" value="WHTH_GntR"/>
    <property type="match status" value="1"/>
</dbReference>
<evidence type="ECO:0000313" key="9">
    <source>
        <dbReference type="Proteomes" id="UP000532936"/>
    </source>
</evidence>
<evidence type="ECO:0000256" key="5">
    <source>
        <dbReference type="ARBA" id="ARBA00023163"/>
    </source>
</evidence>
<proteinExistence type="inferred from homology"/>
<dbReference type="CDD" id="cd00609">
    <property type="entry name" value="AAT_like"/>
    <property type="match status" value="1"/>
</dbReference>
<dbReference type="InterPro" id="IPR000524">
    <property type="entry name" value="Tscrpt_reg_HTH_GntR"/>
</dbReference>
<feature type="domain" description="HTH gntR-type" evidence="7">
    <location>
        <begin position="16"/>
        <end position="84"/>
    </location>
</feature>
<gene>
    <name evidence="8" type="ORF">GGR11_000966</name>
</gene>
<keyword evidence="8" id="KW-0032">Aminotransferase</keyword>
<dbReference type="RefSeq" id="WP_183195645.1">
    <property type="nucleotide sequence ID" value="NZ_JACIDA010000001.1"/>
</dbReference>
<dbReference type="Pfam" id="PF00155">
    <property type="entry name" value="Aminotran_1_2"/>
    <property type="match status" value="1"/>
</dbReference>
<dbReference type="GO" id="GO:0030170">
    <property type="term" value="F:pyridoxal phosphate binding"/>
    <property type="evidence" value="ECO:0007669"/>
    <property type="project" value="InterPro"/>
</dbReference>
<dbReference type="GO" id="GO:0003700">
    <property type="term" value="F:DNA-binding transcription factor activity"/>
    <property type="evidence" value="ECO:0007669"/>
    <property type="project" value="InterPro"/>
</dbReference>
<comment type="caution">
    <text evidence="8">The sequence shown here is derived from an EMBL/GenBank/DDBJ whole genome shotgun (WGS) entry which is preliminary data.</text>
</comment>
<reference evidence="8 9" key="1">
    <citation type="submission" date="2020-08" db="EMBL/GenBank/DDBJ databases">
        <title>Genomic Encyclopedia of Type Strains, Phase IV (KMG-IV): sequencing the most valuable type-strain genomes for metagenomic binning, comparative biology and taxonomic classification.</title>
        <authorList>
            <person name="Goeker M."/>
        </authorList>
    </citation>
    <scope>NUCLEOTIDE SEQUENCE [LARGE SCALE GENOMIC DNA]</scope>
    <source>
        <strain evidence="8 9">DSM 14878</strain>
    </source>
</reference>
<dbReference type="Pfam" id="PF00392">
    <property type="entry name" value="GntR"/>
    <property type="match status" value="1"/>
</dbReference>
<keyword evidence="4" id="KW-0238">DNA-binding</keyword>
<dbReference type="PANTHER" id="PTHR46577:SF1">
    <property type="entry name" value="HTH-TYPE TRANSCRIPTIONAL REGULATORY PROTEIN GABR"/>
    <property type="match status" value="1"/>
</dbReference>
<dbReference type="Gene3D" id="3.40.640.10">
    <property type="entry name" value="Type I PLP-dependent aspartate aminotransferase-like (Major domain)"/>
    <property type="match status" value="1"/>
</dbReference>
<evidence type="ECO:0000256" key="2">
    <source>
        <dbReference type="ARBA" id="ARBA00022898"/>
    </source>
</evidence>
<dbReference type="SUPFAM" id="SSF46785">
    <property type="entry name" value="Winged helix' DNA-binding domain"/>
    <property type="match status" value="1"/>
</dbReference>
<accession>A0A7W6EZI0</accession>
<evidence type="ECO:0000256" key="3">
    <source>
        <dbReference type="ARBA" id="ARBA00023015"/>
    </source>
</evidence>
<dbReference type="SUPFAM" id="SSF53383">
    <property type="entry name" value="PLP-dependent transferases"/>
    <property type="match status" value="1"/>
</dbReference>
<dbReference type="InterPro" id="IPR004839">
    <property type="entry name" value="Aminotransferase_I/II_large"/>
</dbReference>
<evidence type="ECO:0000256" key="4">
    <source>
        <dbReference type="ARBA" id="ARBA00023125"/>
    </source>
</evidence>
<evidence type="ECO:0000256" key="6">
    <source>
        <dbReference type="SAM" id="MobiDB-lite"/>
    </source>
</evidence>
<sequence length="485" mass="52605">MALKDLTIDLEKSGQRPVFLDIAASIVGDIERGRLKPGDALPGTRTLARSLKVHRNTVDAAFHELTMQGWLVSEPSRGTFVARDLPTAKPGGRSARPRTPPTSVDAETVTGPLPPSLRVSDGAPDPRIMPRVELARAFRRALTGPTFLTDAGYGDPRGAPALRTALSGYLSRERGLAASSSDLMVTRGSQMGLFLTAAAIIEAGQAIAVETPGYPLAWSAFRAAGARVIGVPVDAGGIDIDHLARLAEREPTLRAIYVTPHHQYPTTVTMGAGRRLKLLDIARRHGLYVIEDDYDHEYRFDGRPVLPMAARADPDTQVIYVGSLSKLLAPVVRLGYVVARPDILTRMADRREAIDRQGDLPLELALAALIEDGELGRHARKARRIYEARRDILADELHQTLGDDIAFDLPRGGLAIWLRLRSGLSAETWAANAARAGLIVSPGLRFALDAANAPEAFRIGYANFHDPELRRLVTLLAESKPKVSL</sequence>
<dbReference type="Proteomes" id="UP000532936">
    <property type="component" value="Unassembled WGS sequence"/>
</dbReference>
<organism evidence="8 9">
    <name type="scientific">Brevundimonas mediterranea</name>
    <dbReference type="NCBI Taxonomy" id="74329"/>
    <lineage>
        <taxon>Bacteria</taxon>
        <taxon>Pseudomonadati</taxon>
        <taxon>Pseudomonadota</taxon>
        <taxon>Alphaproteobacteria</taxon>
        <taxon>Caulobacterales</taxon>
        <taxon>Caulobacteraceae</taxon>
        <taxon>Brevundimonas</taxon>
    </lineage>
</organism>
<dbReference type="GO" id="GO:0008483">
    <property type="term" value="F:transaminase activity"/>
    <property type="evidence" value="ECO:0007669"/>
    <property type="project" value="UniProtKB-KW"/>
</dbReference>
<evidence type="ECO:0000259" key="7">
    <source>
        <dbReference type="PROSITE" id="PS50949"/>
    </source>
</evidence>
<name>A0A7W6EZI0_9CAUL</name>
<dbReference type="PANTHER" id="PTHR46577">
    <property type="entry name" value="HTH-TYPE TRANSCRIPTIONAL REGULATORY PROTEIN GABR"/>
    <property type="match status" value="1"/>
</dbReference>
<dbReference type="InterPro" id="IPR015424">
    <property type="entry name" value="PyrdxlP-dep_Trfase"/>
</dbReference>
<feature type="region of interest" description="Disordered" evidence="6">
    <location>
        <begin position="85"/>
        <end position="125"/>
    </location>
</feature>
<keyword evidence="2" id="KW-0663">Pyridoxal phosphate</keyword>